<feature type="compositionally biased region" description="Basic and acidic residues" evidence="1">
    <location>
        <begin position="45"/>
        <end position="59"/>
    </location>
</feature>
<reference evidence="3 4" key="1">
    <citation type="journal article" date="2013" name="Sci. Rep.">
        <title>Extraordinary expansion of a Sorangium cellulosum genome from an alkaline milieu.</title>
        <authorList>
            <person name="Han K."/>
            <person name="Li Z.F."/>
            <person name="Peng R."/>
            <person name="Zhu L.P."/>
            <person name="Zhou T."/>
            <person name="Wang L.G."/>
            <person name="Li S.G."/>
            <person name="Zhang X.B."/>
            <person name="Hu W."/>
            <person name="Wu Z.H."/>
            <person name="Qin N."/>
            <person name="Li Y.Z."/>
        </authorList>
    </citation>
    <scope>NUCLEOTIDE SEQUENCE [LARGE SCALE GENOMIC DNA]</scope>
    <source>
        <strain evidence="3 4">So0157-2</strain>
    </source>
</reference>
<evidence type="ECO:0000313" key="3">
    <source>
        <dbReference type="EMBL" id="AGP39813.1"/>
    </source>
</evidence>
<feature type="chain" id="PRO_5004534196" description="Secreted protein" evidence="2">
    <location>
        <begin position="26"/>
        <end position="277"/>
    </location>
</feature>
<accession>S4YAI2</accession>
<name>S4YAI2_SORCE</name>
<proteinExistence type="predicted"/>
<dbReference type="PATRIC" id="fig|1254432.3.peg.8649"/>
<gene>
    <name evidence="3" type="ORF">SCE1572_38160</name>
</gene>
<feature type="signal peptide" evidence="2">
    <location>
        <begin position="1"/>
        <end position="25"/>
    </location>
</feature>
<sequence length="277" mass="28944">MYRRCMNRPLLFAALTSLLAAGCGAGIGTNARAGRPQDAAAKAADQAEREAPARAKGEADASAPAAEEAPARAPGDYVAYRFSGSFRKTPLLLTQRVVAREGDVLVVDVTLEDGKETEALRVRMSDAPSRRGEILGAAWIDGGAERPATLAAYDAMMAKTALAADENEEVLGTEAVNVEVGGGAIACQKTSFRVRIGRTKATMRTLQSDDFAWGDVGGEIPAEDGRVLYRAELVDRGHADARPSAPAAAAGAEPGLAPRPATVARSEDDGDGDDYED</sequence>
<feature type="compositionally biased region" description="Low complexity" evidence="1">
    <location>
        <begin position="242"/>
        <end position="261"/>
    </location>
</feature>
<evidence type="ECO:0000256" key="2">
    <source>
        <dbReference type="SAM" id="SignalP"/>
    </source>
</evidence>
<dbReference type="AlphaFoldDB" id="S4YAI2"/>
<dbReference type="HOGENOM" id="CLU_1034071_0_0_7"/>
<feature type="region of interest" description="Disordered" evidence="1">
    <location>
        <begin position="240"/>
        <end position="277"/>
    </location>
</feature>
<dbReference type="EMBL" id="CP003969">
    <property type="protein sequence ID" value="AGP39813.1"/>
    <property type="molecule type" value="Genomic_DNA"/>
</dbReference>
<evidence type="ECO:0000256" key="1">
    <source>
        <dbReference type="SAM" id="MobiDB-lite"/>
    </source>
</evidence>
<protein>
    <recommendedName>
        <fullName evidence="5">Secreted protein</fullName>
    </recommendedName>
</protein>
<dbReference type="PROSITE" id="PS51257">
    <property type="entry name" value="PROKAR_LIPOPROTEIN"/>
    <property type="match status" value="1"/>
</dbReference>
<evidence type="ECO:0000313" key="4">
    <source>
        <dbReference type="Proteomes" id="UP000014803"/>
    </source>
</evidence>
<dbReference type="KEGG" id="scu:SCE1572_38160"/>
<feature type="compositionally biased region" description="Acidic residues" evidence="1">
    <location>
        <begin position="268"/>
        <end position="277"/>
    </location>
</feature>
<keyword evidence="2" id="KW-0732">Signal</keyword>
<organism evidence="3 4">
    <name type="scientific">Sorangium cellulosum So0157-2</name>
    <dbReference type="NCBI Taxonomy" id="1254432"/>
    <lineage>
        <taxon>Bacteria</taxon>
        <taxon>Pseudomonadati</taxon>
        <taxon>Myxococcota</taxon>
        <taxon>Polyangia</taxon>
        <taxon>Polyangiales</taxon>
        <taxon>Polyangiaceae</taxon>
        <taxon>Sorangium</taxon>
    </lineage>
</organism>
<feature type="compositionally biased region" description="Low complexity" evidence="1">
    <location>
        <begin position="31"/>
        <end position="44"/>
    </location>
</feature>
<feature type="compositionally biased region" description="Low complexity" evidence="1">
    <location>
        <begin position="60"/>
        <end position="70"/>
    </location>
</feature>
<evidence type="ECO:0008006" key="5">
    <source>
        <dbReference type="Google" id="ProtNLM"/>
    </source>
</evidence>
<dbReference type="Proteomes" id="UP000014803">
    <property type="component" value="Chromosome"/>
</dbReference>
<feature type="region of interest" description="Disordered" evidence="1">
    <location>
        <begin position="31"/>
        <end position="70"/>
    </location>
</feature>